<organism evidence="3 4">
    <name type="scientific">Rahnella laticis</name>
    <dbReference type="NCBI Taxonomy" id="2787622"/>
    <lineage>
        <taxon>Bacteria</taxon>
        <taxon>Pseudomonadati</taxon>
        <taxon>Pseudomonadota</taxon>
        <taxon>Gammaproteobacteria</taxon>
        <taxon>Enterobacterales</taxon>
        <taxon>Yersiniaceae</taxon>
        <taxon>Rahnella</taxon>
    </lineage>
</organism>
<dbReference type="Proteomes" id="UP000636811">
    <property type="component" value="Unassembled WGS sequence"/>
</dbReference>
<dbReference type="Pfam" id="PF13439">
    <property type="entry name" value="Glyco_transf_4"/>
    <property type="match status" value="1"/>
</dbReference>
<evidence type="ECO:0000313" key="3">
    <source>
        <dbReference type="EMBL" id="MBF7982323.1"/>
    </source>
</evidence>
<dbReference type="PANTHER" id="PTHR12526:SF623">
    <property type="entry name" value="WABG"/>
    <property type="match status" value="1"/>
</dbReference>
<name>A0ABS0EDZ1_9GAMM</name>
<dbReference type="RefSeq" id="WP_195816128.1">
    <property type="nucleotide sequence ID" value="NZ_JADOBI010000015.1"/>
</dbReference>
<evidence type="ECO:0000259" key="1">
    <source>
        <dbReference type="Pfam" id="PF00534"/>
    </source>
</evidence>
<gene>
    <name evidence="3" type="ORF">IV433_23235</name>
</gene>
<dbReference type="InterPro" id="IPR028098">
    <property type="entry name" value="Glyco_trans_4-like_N"/>
</dbReference>
<accession>A0ABS0EDZ1</accession>
<sequence>MTKTPDAKAISLAIVRQKYRPDGGAERFISRALEALDDQNIDLNIITRQWEGKPNPKWKIHLCNPAKYGRVSREKGFAAAAQRYWKQEHFDIVQSHERIPGCDIFRAGDGAHRVWLEQRARVVSPLQRLITQISPYHRYVLRAEEEMFHSPELKKIICNSEMVKRDIIRCYGVHEDRFEVIYNAIDAQKFVPATPEQRALSRENLSIPQNAVALIYVGSGFERKGLKPAIEAIAASDRYLIVVGQDKDQKKYEDLAQQSGCADRVRFAGVQNHVLPYYHAADGMILPTLYDPFPNVILEAMACGLPVITSQTCGGAEFITEGREGFVCDALDVAKLSEFVKRIPSRLENEKMGNAARERVLPYSPKNLSQQLVALYYSLLA</sequence>
<dbReference type="CDD" id="cd03801">
    <property type="entry name" value="GT4_PimA-like"/>
    <property type="match status" value="1"/>
</dbReference>
<dbReference type="SUPFAM" id="SSF53756">
    <property type="entry name" value="UDP-Glycosyltransferase/glycogen phosphorylase"/>
    <property type="match status" value="1"/>
</dbReference>
<dbReference type="Pfam" id="PF00534">
    <property type="entry name" value="Glycos_transf_1"/>
    <property type="match status" value="1"/>
</dbReference>
<dbReference type="InterPro" id="IPR001296">
    <property type="entry name" value="Glyco_trans_1"/>
</dbReference>
<protein>
    <submittedName>
        <fullName evidence="3">Glycosyltransferase family 4 protein</fullName>
    </submittedName>
</protein>
<evidence type="ECO:0000313" key="4">
    <source>
        <dbReference type="Proteomes" id="UP000636811"/>
    </source>
</evidence>
<dbReference type="EMBL" id="JADOBI010000015">
    <property type="protein sequence ID" value="MBF7982323.1"/>
    <property type="molecule type" value="Genomic_DNA"/>
</dbReference>
<dbReference type="PANTHER" id="PTHR12526">
    <property type="entry name" value="GLYCOSYLTRANSFERASE"/>
    <property type="match status" value="1"/>
</dbReference>
<feature type="domain" description="Glycosyl transferase family 1" evidence="1">
    <location>
        <begin position="201"/>
        <end position="358"/>
    </location>
</feature>
<reference evidence="3 4" key="1">
    <citation type="submission" date="2020-11" db="EMBL/GenBank/DDBJ databases">
        <title>Taxonomic investigation of Rahnella strains.</title>
        <authorList>
            <person name="Lee S.D."/>
        </authorList>
    </citation>
    <scope>NUCLEOTIDE SEQUENCE [LARGE SCALE GENOMIC DNA]</scope>
    <source>
        <strain evidence="3 4">SAP-17</strain>
    </source>
</reference>
<comment type="caution">
    <text evidence="3">The sequence shown here is derived from an EMBL/GenBank/DDBJ whole genome shotgun (WGS) entry which is preliminary data.</text>
</comment>
<evidence type="ECO:0000259" key="2">
    <source>
        <dbReference type="Pfam" id="PF13439"/>
    </source>
</evidence>
<keyword evidence="4" id="KW-1185">Reference proteome</keyword>
<proteinExistence type="predicted"/>
<dbReference type="Gene3D" id="3.40.50.2000">
    <property type="entry name" value="Glycogen Phosphorylase B"/>
    <property type="match status" value="2"/>
</dbReference>
<feature type="domain" description="Glycosyltransferase subfamily 4-like N-terminal" evidence="2">
    <location>
        <begin position="23"/>
        <end position="188"/>
    </location>
</feature>